<protein>
    <submittedName>
        <fullName evidence="1">Uncharacterized protein</fullName>
    </submittedName>
</protein>
<dbReference type="NCBIfam" id="TIGR03696">
    <property type="entry name" value="Rhs_assc_core"/>
    <property type="match status" value="1"/>
</dbReference>
<dbReference type="InterPro" id="IPR050708">
    <property type="entry name" value="T6SS_VgrG/RHS"/>
</dbReference>
<accession>A0A420P835</accession>
<dbReference type="InterPro" id="IPR006530">
    <property type="entry name" value="YD"/>
</dbReference>
<reference evidence="1 2" key="1">
    <citation type="journal article" date="2018" name="Sci. Rep.">
        <title>Characterisation of pathogen-specific regions and novel effector candidates in Fusarium oxysporum f. sp. cepae.</title>
        <authorList>
            <person name="Armitage A.D."/>
            <person name="Taylor A."/>
            <person name="Sobczyk M.K."/>
            <person name="Baxter L."/>
            <person name="Greenfield B.P."/>
            <person name="Bates H.J."/>
            <person name="Wilson F."/>
            <person name="Jackson A.C."/>
            <person name="Ott S."/>
            <person name="Harrison R.J."/>
            <person name="Clarkson J.P."/>
        </authorList>
    </citation>
    <scope>NUCLEOTIDE SEQUENCE [LARGE SCALE GENOMIC DNA]</scope>
    <source>
        <strain evidence="1 2">Fo_A28</strain>
    </source>
</reference>
<dbReference type="SUPFAM" id="SSF56399">
    <property type="entry name" value="ADP-ribosylation"/>
    <property type="match status" value="1"/>
</dbReference>
<dbReference type="NCBIfam" id="TIGR01643">
    <property type="entry name" value="YD_repeat_2x"/>
    <property type="match status" value="1"/>
</dbReference>
<dbReference type="InterPro" id="IPR031325">
    <property type="entry name" value="RHS_repeat"/>
</dbReference>
<evidence type="ECO:0000313" key="1">
    <source>
        <dbReference type="EMBL" id="RKK88667.1"/>
    </source>
</evidence>
<dbReference type="Gene3D" id="2.180.10.10">
    <property type="entry name" value="RHS repeat-associated core"/>
    <property type="match status" value="2"/>
</dbReference>
<dbReference type="Proteomes" id="UP000285860">
    <property type="component" value="Unassembled WGS sequence"/>
</dbReference>
<dbReference type="Pfam" id="PF05593">
    <property type="entry name" value="RHS_repeat"/>
    <property type="match status" value="1"/>
</dbReference>
<proteinExistence type="predicted"/>
<organism evidence="1 2">
    <name type="scientific">Fusarium oxysporum</name>
    <name type="common">Fusarium vascular wilt</name>
    <dbReference type="NCBI Taxonomy" id="5507"/>
    <lineage>
        <taxon>Eukaryota</taxon>
        <taxon>Fungi</taxon>
        <taxon>Dikarya</taxon>
        <taxon>Ascomycota</taxon>
        <taxon>Pezizomycotina</taxon>
        <taxon>Sordariomycetes</taxon>
        <taxon>Hypocreomycetidae</taxon>
        <taxon>Hypocreales</taxon>
        <taxon>Nectriaceae</taxon>
        <taxon>Fusarium</taxon>
        <taxon>Fusarium oxysporum species complex</taxon>
    </lineage>
</organism>
<sequence>MSSSLYSQSVNFGSFIEEGVDSRTGQFTSSIVLYESPAKVRNTASLKLSLKFSPLDPEDIGFGKGWSLNLSQYHHVHPRRLVLSTGEQYQVTDTGGDLKINDQKLQSFKLEKSGSDFHIVHKDGQIEVLSNAHGLYSTSVPVRLYAPNGRSLELTWTAVKGQPRLSKITGDSEDLLEIKYRDPRVEIVHAKGAEDPTTFTILKQGGRLREFQLPLDGAPKWRFDYQEFGAITCIDRVQGPTGLVEKLTYKAQGFKVPKGGPYSTLPTVSQHVLDPGNEQPAIRTIYSFSEKNFLGYDGVDQWKVNEDNLYRVRDDYRYTSKVSTDGGRTITNTYNKFHLVLKTVQEQSGKQIETVNTYYAKKDVPLEFQPPQFQLPQSMQTTYRDLANPASSRVEETQYAFDEWGNPTLDIRPDGLKTERVYYPPGGESKNCPADPHGFQRHLKLQTITPPKKRDPAPVRATLHTYLEMRTATDAPTDKMVLAASSQSLEDNVPNYSISWTYVDKPDGRYHGRHLEQTSTMLDKFPMVKSWSYEYSEADQMTETVQHKTHDGLQTTEKTNQSMIDGAPMAHTDQTGVKTTFKYDQIGRRTSVTVSPGTSFEATKKFDYSVGGDTGGTTLTTTEVNGLKTRSITDGLGRLCQIEKQDDDGKWNADGSYTGTFRVVEQMTYNELGKCSQKVETDWLRDEDEPKKQTLSQEYKYDDWGSVCQVTSSNGVTTSKIKDPIAQTYTEGIVGQGKKRAQFEPLNTLIQSALLEKDDTLYSHVDYSNDGLGRKVQQTDSLGYVTRYGYDSFDRVKETTWPNKNVIKTQYTGHSADALAESIQVQDITLGKQDFDGLGRTKTQKVGSRETLLSYKGVSPKPSDITTPKKKQAQIDYEPALGYAVTSLKSDDNPRSYKYDPHTGDMLQSNNPYYSEILEHFPSGHLESESTKLGDNASFSTKYTWSMNGKLQRYSNVHGQNQLLEYDEHGRLFKVSQGPLVVTLDYDQANRPWKSSVSDTRKGSDLTTIMTYDDFGRETERKVSQNSKTLYKLVQSYDVLSRLETRELRSGDDAMVRQETFGYDNMSRLADYQCHGKQVPIDEHKRELKRQEYDFTSVGGLDKVTTTFQDGSQNVTHHTYDEGNLGRLVRITNTHPESPKEVILKYDDDGNLTRDEKGRELQYDAMGRFKAVLDGKGTVLSEYRYDSRGRLISQAIPGKPDHYLHYRGGDLVAATHGSEQSNYVHDGLRYWGEILEDGQKTETQLWASDSSHSTVAWLDSNDPSQLHSQSYTPYGFSSTGPDVSWNGQWRDPVTGWYHLGNGYRVYNPALMRFNSPDQWSPFTSGEVNPYAYCRGDPINRGDPNGHASLGWRDLALAIVGIGVGIAVGILTAGAGFAVEAGLGIAAGVAADVVTGMTYDAATGKSPSWKSVGSDALYGAIGGVTGEVGGRLLSKGIKALGRSGSSAMEAAAIRAETRTSRTMGPLGFTFTHGRIINSPEKNWWADMVYFDSINGEKGLEGFLTHGNEQGYLVGRGLNEGELFGGTADFVARQTILPAMKAAGKAQPLLRLLRKQGRPFYLFACYGADSGAGQQVANVLRRDVIAFEGPLAPLERNIQAHTVYHLLETPGGIEKVYGNVGRRTFTPEIPMEVD</sequence>
<gene>
    <name evidence="1" type="ORF">BFJ68_g16893</name>
</gene>
<evidence type="ECO:0000313" key="2">
    <source>
        <dbReference type="Proteomes" id="UP000285860"/>
    </source>
</evidence>
<dbReference type="EMBL" id="MRCY01000368">
    <property type="protein sequence ID" value="RKK88667.1"/>
    <property type="molecule type" value="Genomic_DNA"/>
</dbReference>
<comment type="caution">
    <text evidence="1">The sequence shown here is derived from an EMBL/GenBank/DDBJ whole genome shotgun (WGS) entry which is preliminary data.</text>
</comment>
<name>A0A420P835_FUSOX</name>
<dbReference type="InterPro" id="IPR022385">
    <property type="entry name" value="Rhs_assc_core"/>
</dbReference>
<dbReference type="PANTHER" id="PTHR32305:SF15">
    <property type="entry name" value="PROTEIN RHSA-RELATED"/>
    <property type="match status" value="1"/>
</dbReference>
<dbReference type="PANTHER" id="PTHR32305">
    <property type="match status" value="1"/>
</dbReference>